<dbReference type="InterPro" id="IPR010031">
    <property type="entry name" value="FAD_lactone_oxidase-like"/>
</dbReference>
<evidence type="ECO:0000256" key="1">
    <source>
        <dbReference type="ARBA" id="ARBA00022827"/>
    </source>
</evidence>
<sequence>MKKESWSWGGIPKASHQVVNLRWRTDTINFAGFTASCLPYGLGRSYGDVPINDEGILVRTTALDRVIAFDAETGVLHCEAGISLGDILRVVVPRGWFLPVTPGTQFVTLGGAIANDVHGKNHHCAGTFGCHVLGFELLRSSGEKLWCTPTEHADYFAATIAGLGLTGLILTAKIQLTKIAANKIDVNNQAFNGLDEGLDLFEQHEDTTYTVAWVDCLTRGAQLGRGIFSGGEFSQTESRKNLATKRLAVPLDFPSFSLNKYSVQAFNNLYFANGKRKSGRGVTDYEPFFYPLDKVHAWNRIYGRKGFYQYQCCVPFGEANEGREAIREMLNQISLSGNASFLAVLKVFGDKQSPGMLSFPEKGITLALDFPNWGDKTQRLFDRLDAIVREQNGKNYPAKDACMKAADFQQQYPQWEAFAKFIDPKFSSSFWRRVTQENA</sequence>
<dbReference type="PROSITE" id="PS51387">
    <property type="entry name" value="FAD_PCMH"/>
    <property type="match status" value="1"/>
</dbReference>
<evidence type="ECO:0000313" key="4">
    <source>
        <dbReference type="Proteomes" id="UP000009080"/>
    </source>
</evidence>
<evidence type="ECO:0000313" key="3">
    <source>
        <dbReference type="EMBL" id="ACR11156.1"/>
    </source>
</evidence>
<dbReference type="Gene3D" id="3.30.465.10">
    <property type="match status" value="1"/>
</dbReference>
<reference evidence="3 4" key="1">
    <citation type="journal article" date="2009" name="PLoS ONE">
        <title>The complete genome of Teredinibacter turnerae T7901: an intracellular endosymbiont of marine wood-boring bivalves (shipworms).</title>
        <authorList>
            <person name="Yang J.C."/>
            <person name="Madupu R."/>
            <person name="Durkin A.S."/>
            <person name="Ekborg N.A."/>
            <person name="Pedamallu C.S."/>
            <person name="Hostetler J.B."/>
            <person name="Radune D."/>
            <person name="Toms B.S."/>
            <person name="Henrissat B."/>
            <person name="Coutinho P.M."/>
            <person name="Schwarz S."/>
            <person name="Field L."/>
            <person name="Trindade-Silva A.E."/>
            <person name="Soares C.A.G."/>
            <person name="Elshahawi S."/>
            <person name="Hanora A."/>
            <person name="Schmidt E.W."/>
            <person name="Haygood M.G."/>
            <person name="Posfai J."/>
            <person name="Benner J."/>
            <person name="Madinger C."/>
            <person name="Nove J."/>
            <person name="Anton B."/>
            <person name="Chaudhary K."/>
            <person name="Foster J."/>
            <person name="Holman A."/>
            <person name="Kumar S."/>
            <person name="Lessard P.A."/>
            <person name="Luyten Y.A."/>
            <person name="Slatko B."/>
            <person name="Wood N."/>
            <person name="Wu B."/>
            <person name="Teplitski M."/>
            <person name="Mougous J.D."/>
            <person name="Ward N."/>
            <person name="Eisen J.A."/>
            <person name="Badger J.H."/>
            <person name="Distel D.L."/>
        </authorList>
    </citation>
    <scope>NUCLEOTIDE SEQUENCE [LARGE SCALE GENOMIC DNA]</scope>
    <source>
        <strain evidence="4">ATCC 39867 / T7901</strain>
    </source>
</reference>
<dbReference type="EMBL" id="CP001614">
    <property type="protein sequence ID" value="ACR11156.1"/>
    <property type="molecule type" value="Genomic_DNA"/>
</dbReference>
<organism evidence="3 4">
    <name type="scientific">Teredinibacter turnerae (strain ATCC 39867 / T7901)</name>
    <dbReference type="NCBI Taxonomy" id="377629"/>
    <lineage>
        <taxon>Bacteria</taxon>
        <taxon>Pseudomonadati</taxon>
        <taxon>Pseudomonadota</taxon>
        <taxon>Gammaproteobacteria</taxon>
        <taxon>Cellvibrionales</taxon>
        <taxon>Cellvibrionaceae</taxon>
        <taxon>Teredinibacter</taxon>
    </lineage>
</organism>
<dbReference type="Pfam" id="PF01565">
    <property type="entry name" value="FAD_binding_4"/>
    <property type="match status" value="1"/>
</dbReference>
<dbReference type="AlphaFoldDB" id="C5BIA6"/>
<keyword evidence="1" id="KW-0274">FAD</keyword>
<protein>
    <submittedName>
        <fullName evidence="3">Oxidoreductase, FAD-binding</fullName>
    </submittedName>
</protein>
<proteinExistence type="predicted"/>
<dbReference type="eggNOG" id="COG0277">
    <property type="taxonomic scope" value="Bacteria"/>
</dbReference>
<dbReference type="HOGENOM" id="CLU_032465_0_0_6"/>
<accession>C5BIA6</accession>
<name>C5BIA6_TERTT</name>
<feature type="domain" description="FAD-binding PCMH-type" evidence="2">
    <location>
        <begin position="8"/>
        <end position="179"/>
    </location>
</feature>
<dbReference type="PANTHER" id="PTHR43762:SF1">
    <property type="entry name" value="D-ARABINONO-1,4-LACTONE OXIDASE"/>
    <property type="match status" value="1"/>
</dbReference>
<dbReference type="GO" id="GO:0071949">
    <property type="term" value="F:FAD binding"/>
    <property type="evidence" value="ECO:0007669"/>
    <property type="project" value="InterPro"/>
</dbReference>
<dbReference type="InterPro" id="IPR016166">
    <property type="entry name" value="FAD-bd_PCMH"/>
</dbReference>
<gene>
    <name evidence="3" type="ordered locus">TERTU_4287</name>
</gene>
<dbReference type="RefSeq" id="WP_015817268.1">
    <property type="nucleotide sequence ID" value="NC_012997.1"/>
</dbReference>
<dbReference type="InterPro" id="IPR036318">
    <property type="entry name" value="FAD-bd_PCMH-like_sf"/>
</dbReference>
<keyword evidence="4" id="KW-1185">Reference proteome</keyword>
<dbReference type="STRING" id="377629.TERTU_4287"/>
<dbReference type="Proteomes" id="UP000009080">
    <property type="component" value="Chromosome"/>
</dbReference>
<dbReference type="InterPro" id="IPR006094">
    <property type="entry name" value="Oxid_FAD_bind_N"/>
</dbReference>
<dbReference type="GO" id="GO:0016899">
    <property type="term" value="F:oxidoreductase activity, acting on the CH-OH group of donors, oxygen as acceptor"/>
    <property type="evidence" value="ECO:0007669"/>
    <property type="project" value="InterPro"/>
</dbReference>
<keyword evidence="1" id="KW-0285">Flavoprotein</keyword>
<evidence type="ECO:0000259" key="2">
    <source>
        <dbReference type="PROSITE" id="PS51387"/>
    </source>
</evidence>
<dbReference type="KEGG" id="ttu:TERTU_4287"/>
<dbReference type="OrthoDB" id="143770at2"/>
<dbReference type="InterPro" id="IPR016169">
    <property type="entry name" value="FAD-bd_PCMH_sub2"/>
</dbReference>
<dbReference type="SUPFAM" id="SSF56176">
    <property type="entry name" value="FAD-binding/transporter-associated domain-like"/>
    <property type="match status" value="1"/>
</dbReference>
<dbReference type="PANTHER" id="PTHR43762">
    <property type="entry name" value="L-GULONOLACTONE OXIDASE"/>
    <property type="match status" value="1"/>
</dbReference>